<dbReference type="GO" id="GO:0005829">
    <property type="term" value="C:cytosol"/>
    <property type="evidence" value="ECO:0007669"/>
    <property type="project" value="TreeGrafter"/>
</dbReference>
<dbReference type="GO" id="GO:0016491">
    <property type="term" value="F:oxidoreductase activity"/>
    <property type="evidence" value="ECO:0007669"/>
    <property type="project" value="InterPro"/>
</dbReference>
<dbReference type="RefSeq" id="WP_144248646.1">
    <property type="nucleotide sequence ID" value="NZ_VLPK01000002.1"/>
</dbReference>
<accession>A0A556ML87</accession>
<organism evidence="2 3">
    <name type="scientific">Mucilaginibacter corticis</name>
    <dbReference type="NCBI Taxonomy" id="2597670"/>
    <lineage>
        <taxon>Bacteria</taxon>
        <taxon>Pseudomonadati</taxon>
        <taxon>Bacteroidota</taxon>
        <taxon>Sphingobacteriia</taxon>
        <taxon>Sphingobacteriales</taxon>
        <taxon>Sphingobacteriaceae</taxon>
        <taxon>Mucilaginibacter</taxon>
    </lineage>
</organism>
<dbReference type="PANTHER" id="PTHR30543">
    <property type="entry name" value="CHROMATE REDUCTASE"/>
    <property type="match status" value="1"/>
</dbReference>
<dbReference type="OrthoDB" id="9812295at2"/>
<dbReference type="GO" id="GO:0010181">
    <property type="term" value="F:FMN binding"/>
    <property type="evidence" value="ECO:0007669"/>
    <property type="project" value="TreeGrafter"/>
</dbReference>
<evidence type="ECO:0000259" key="1">
    <source>
        <dbReference type="Pfam" id="PF03358"/>
    </source>
</evidence>
<dbReference type="InterPro" id="IPR029039">
    <property type="entry name" value="Flavoprotein-like_sf"/>
</dbReference>
<name>A0A556ML87_9SPHI</name>
<comment type="caution">
    <text evidence="2">The sequence shown here is derived from an EMBL/GenBank/DDBJ whole genome shotgun (WGS) entry which is preliminary data.</text>
</comment>
<reference evidence="2 3" key="1">
    <citation type="submission" date="2019-07" db="EMBL/GenBank/DDBJ databases">
        <authorList>
            <person name="Huq M.A."/>
        </authorList>
    </citation>
    <scope>NUCLEOTIDE SEQUENCE [LARGE SCALE GENOMIC DNA]</scope>
    <source>
        <strain evidence="2 3">MAH-19</strain>
    </source>
</reference>
<feature type="domain" description="NADPH-dependent FMN reductase-like" evidence="1">
    <location>
        <begin position="4"/>
        <end position="149"/>
    </location>
</feature>
<dbReference type="AlphaFoldDB" id="A0A556ML87"/>
<evidence type="ECO:0000313" key="2">
    <source>
        <dbReference type="EMBL" id="TSJ40608.1"/>
    </source>
</evidence>
<dbReference type="InterPro" id="IPR050712">
    <property type="entry name" value="NAD(P)H-dep_reductase"/>
</dbReference>
<sequence>MAITIAAFSGSLRKDSFTTKLIKAFKELAPEDVTVDIIDISQLPLINQDLEINLPQAVKQLHNSIEQADAVLLATPEYNRSYSPVLKNALDWGSRPEGQSKWKSKPVAVLGCTPYQLGAFGAVHHLRQVLTYLDMPAMQQPEFYLGKASDKFNGEGKLTDQETKDLIIQFWDAYIIWINKIN</sequence>
<proteinExistence type="predicted"/>
<dbReference type="InterPro" id="IPR005025">
    <property type="entry name" value="FMN_Rdtase-like_dom"/>
</dbReference>
<dbReference type="PANTHER" id="PTHR30543:SF21">
    <property type="entry name" value="NAD(P)H-DEPENDENT FMN REDUCTASE LOT6"/>
    <property type="match status" value="1"/>
</dbReference>
<dbReference type="Gene3D" id="3.40.50.360">
    <property type="match status" value="1"/>
</dbReference>
<gene>
    <name evidence="2" type="ORF">FO440_12725</name>
</gene>
<keyword evidence="3" id="KW-1185">Reference proteome</keyword>
<evidence type="ECO:0000313" key="3">
    <source>
        <dbReference type="Proteomes" id="UP000318733"/>
    </source>
</evidence>
<dbReference type="Proteomes" id="UP000318733">
    <property type="component" value="Unassembled WGS sequence"/>
</dbReference>
<dbReference type="Pfam" id="PF03358">
    <property type="entry name" value="FMN_red"/>
    <property type="match status" value="1"/>
</dbReference>
<protein>
    <submittedName>
        <fullName evidence="2">NAD(P)H-dependent oxidoreductase</fullName>
    </submittedName>
</protein>
<dbReference type="SUPFAM" id="SSF52218">
    <property type="entry name" value="Flavoproteins"/>
    <property type="match status" value="1"/>
</dbReference>
<dbReference type="EMBL" id="VLPK01000002">
    <property type="protein sequence ID" value="TSJ40608.1"/>
    <property type="molecule type" value="Genomic_DNA"/>
</dbReference>